<dbReference type="Pfam" id="PF08241">
    <property type="entry name" value="Methyltransf_11"/>
    <property type="match status" value="1"/>
</dbReference>
<evidence type="ECO:0000313" key="3">
    <source>
        <dbReference type="Proteomes" id="UP000535838"/>
    </source>
</evidence>
<protein>
    <submittedName>
        <fullName evidence="2">Class I SAM-dependent methyltransferase</fullName>
    </submittedName>
</protein>
<gene>
    <name evidence="2" type="ORF">H7B67_15435</name>
</gene>
<keyword evidence="3" id="KW-1185">Reference proteome</keyword>
<name>A0A841T341_9BACL</name>
<dbReference type="Proteomes" id="UP000535838">
    <property type="component" value="Unassembled WGS sequence"/>
</dbReference>
<dbReference type="InterPro" id="IPR029063">
    <property type="entry name" value="SAM-dependent_MTases_sf"/>
</dbReference>
<dbReference type="GO" id="GO:0032259">
    <property type="term" value="P:methylation"/>
    <property type="evidence" value="ECO:0007669"/>
    <property type="project" value="UniProtKB-KW"/>
</dbReference>
<dbReference type="EMBL" id="JACJVQ010000013">
    <property type="protein sequence ID" value="MBB6635511.1"/>
    <property type="molecule type" value="Genomic_DNA"/>
</dbReference>
<proteinExistence type="predicted"/>
<dbReference type="InterPro" id="IPR013216">
    <property type="entry name" value="Methyltransf_11"/>
</dbReference>
<comment type="caution">
    <text evidence="2">The sequence shown here is derived from an EMBL/GenBank/DDBJ whole genome shotgun (WGS) entry which is preliminary data.</text>
</comment>
<accession>A0A841T341</accession>
<keyword evidence="2" id="KW-0808">Transferase</keyword>
<dbReference type="CDD" id="cd02440">
    <property type="entry name" value="AdoMet_MTases"/>
    <property type="match status" value="1"/>
</dbReference>
<evidence type="ECO:0000313" key="2">
    <source>
        <dbReference type="EMBL" id="MBB6635511.1"/>
    </source>
</evidence>
<dbReference type="Gene3D" id="3.40.50.150">
    <property type="entry name" value="Vaccinia Virus protein VP39"/>
    <property type="match status" value="1"/>
</dbReference>
<evidence type="ECO:0000259" key="1">
    <source>
        <dbReference type="Pfam" id="PF08241"/>
    </source>
</evidence>
<dbReference type="SUPFAM" id="SSF53335">
    <property type="entry name" value="S-adenosyl-L-methionine-dependent methyltransferases"/>
    <property type="match status" value="1"/>
</dbReference>
<dbReference type="PANTHER" id="PTHR43861">
    <property type="entry name" value="TRANS-ACONITATE 2-METHYLTRANSFERASE-RELATED"/>
    <property type="match status" value="1"/>
</dbReference>
<dbReference type="PANTHER" id="PTHR43861:SF1">
    <property type="entry name" value="TRANS-ACONITATE 2-METHYLTRANSFERASE"/>
    <property type="match status" value="1"/>
</dbReference>
<dbReference type="RefSeq" id="WP_185120734.1">
    <property type="nucleotide sequence ID" value="NZ_JACJVQ010000013.1"/>
</dbReference>
<reference evidence="2 3" key="1">
    <citation type="submission" date="2020-08" db="EMBL/GenBank/DDBJ databases">
        <title>Cohnella phylogeny.</title>
        <authorList>
            <person name="Dunlap C."/>
        </authorList>
    </citation>
    <scope>NUCLEOTIDE SEQUENCE [LARGE SCALE GENOMIC DNA]</scope>
    <source>
        <strain evidence="2 3">DSM 25241</strain>
    </source>
</reference>
<sequence length="245" mass="27851">MKQNKYDDPAFFAQYEQMARSVHGLKAAGEWHVLESLMPDLKGKSVLDLGCGFGWHCRYARERGASSVIGVDLSENMLNKARAMTNDTAIEYIRLPIEEISFPEERFDFVLSSLALHYIESYQNVISNIYRLLKPGGTFLFSVEHPVFTSREEQEWHVDREGNRVFWPVDRYQSEGIRTTSFLAENVIKYHRTLSTYLNGLISAGFLVQAVAEPMPSEAMLAAQPEMADEARRPMFLIVSAGRAS</sequence>
<dbReference type="AlphaFoldDB" id="A0A841T341"/>
<dbReference type="GO" id="GO:0008757">
    <property type="term" value="F:S-adenosylmethionine-dependent methyltransferase activity"/>
    <property type="evidence" value="ECO:0007669"/>
    <property type="project" value="InterPro"/>
</dbReference>
<feature type="domain" description="Methyltransferase type 11" evidence="1">
    <location>
        <begin position="47"/>
        <end position="141"/>
    </location>
</feature>
<keyword evidence="2" id="KW-0489">Methyltransferase</keyword>
<organism evidence="2 3">
    <name type="scientific">Cohnella thailandensis</name>
    <dbReference type="NCBI Taxonomy" id="557557"/>
    <lineage>
        <taxon>Bacteria</taxon>
        <taxon>Bacillati</taxon>
        <taxon>Bacillota</taxon>
        <taxon>Bacilli</taxon>
        <taxon>Bacillales</taxon>
        <taxon>Paenibacillaceae</taxon>
        <taxon>Cohnella</taxon>
    </lineage>
</organism>